<dbReference type="Pfam" id="PF07705">
    <property type="entry name" value="CARDB"/>
    <property type="match status" value="2"/>
</dbReference>
<feature type="domain" description="CARDB" evidence="1">
    <location>
        <begin position="257"/>
        <end position="326"/>
    </location>
</feature>
<dbReference type="Proteomes" id="UP001500420">
    <property type="component" value="Unassembled WGS sequence"/>
</dbReference>
<comment type="caution">
    <text evidence="2">The sequence shown here is derived from an EMBL/GenBank/DDBJ whole genome shotgun (WGS) entry which is preliminary data.</text>
</comment>
<dbReference type="InterPro" id="IPR011635">
    <property type="entry name" value="CARDB"/>
</dbReference>
<dbReference type="Gene3D" id="2.60.40.10">
    <property type="entry name" value="Immunoglobulins"/>
    <property type="match status" value="2"/>
</dbReference>
<proteinExistence type="predicted"/>
<keyword evidence="3" id="KW-1185">Reference proteome</keyword>
<name>A0AAV3T9H2_9EURY</name>
<sequence length="383" mass="39523">MRTKVALLLVAVSLLLAVPTMAATVDEDRAGDLSLSPGDSNGGYADIDADGQLAVEMDRLNDRATTTADDVFTITNTDDEDARVWVEHDLAGTTIYRGDPSNTVESRGAAFDLDAGETASLGVRTDTRDADVKPGDLTIRAEGDGGPDFAVTDVEIEGLDANGSIAVGESARITATVANRGTEGGTHSADLLVDGVEVSQRAVYVPAGERRTVTFERTFQRSGAYEVAVDHTPGGTVTVREPPAPDAASYAVRDAALSSASIAPGENVDVTATIENAGGSTGEFTAELAVGGTVLETRPVRLGPGETTTVTFTRTFEQPGTYEIAVSGATAGELDVSSPGGSGVEAVEQQLRSPATGVVGLSFVAGALLVSRRNPRELLALLR</sequence>
<organism evidence="2 3">
    <name type="scientific">Natronoarchaeum mannanilyticum</name>
    <dbReference type="NCBI Taxonomy" id="926360"/>
    <lineage>
        <taxon>Archaea</taxon>
        <taxon>Methanobacteriati</taxon>
        <taxon>Methanobacteriota</taxon>
        <taxon>Stenosarchaea group</taxon>
        <taxon>Halobacteria</taxon>
        <taxon>Halobacteriales</taxon>
        <taxon>Natronoarchaeaceae</taxon>
    </lineage>
</organism>
<evidence type="ECO:0000259" key="1">
    <source>
        <dbReference type="Pfam" id="PF07705"/>
    </source>
</evidence>
<dbReference type="EMBL" id="BAAADV010000001">
    <property type="protein sequence ID" value="GAA0667057.1"/>
    <property type="molecule type" value="Genomic_DNA"/>
</dbReference>
<protein>
    <recommendedName>
        <fullName evidence="1">CARDB domain-containing protein</fullName>
    </recommendedName>
</protein>
<evidence type="ECO:0000313" key="2">
    <source>
        <dbReference type="EMBL" id="GAA0667057.1"/>
    </source>
</evidence>
<dbReference type="AlphaFoldDB" id="A0AAV3T9H2"/>
<reference evidence="2 3" key="1">
    <citation type="journal article" date="2019" name="Int. J. Syst. Evol. Microbiol.">
        <title>The Global Catalogue of Microorganisms (GCM) 10K type strain sequencing project: providing services to taxonomists for standard genome sequencing and annotation.</title>
        <authorList>
            <consortium name="The Broad Institute Genomics Platform"/>
            <consortium name="The Broad Institute Genome Sequencing Center for Infectious Disease"/>
            <person name="Wu L."/>
            <person name="Ma J."/>
        </authorList>
    </citation>
    <scope>NUCLEOTIDE SEQUENCE [LARGE SCALE GENOMIC DNA]</scope>
    <source>
        <strain evidence="2 3">JCM 16328</strain>
    </source>
</reference>
<dbReference type="InterPro" id="IPR013783">
    <property type="entry name" value="Ig-like_fold"/>
</dbReference>
<gene>
    <name evidence="2" type="ORF">GCM10009020_10600</name>
</gene>
<feature type="domain" description="CARDB" evidence="1">
    <location>
        <begin position="157"/>
        <end position="237"/>
    </location>
</feature>
<evidence type="ECO:0000313" key="3">
    <source>
        <dbReference type="Proteomes" id="UP001500420"/>
    </source>
</evidence>
<accession>A0AAV3T9H2</accession>